<evidence type="ECO:0000259" key="1">
    <source>
        <dbReference type="SMART" id="SM00901"/>
    </source>
</evidence>
<proteinExistence type="predicted"/>
<sequence>MGVSGWQHVGESDGTSTFQLESWSRFFDFLEAEIFSYSGPQRRSFIWRGQRRANWSLSTTLDRLLEVVGISDGPQDALEDVSKQHLERFKYASRGRRGLSPAALSENEWWSLGQHFGLATPLLDWTRAPFAALYFAFEDASVGNVPRAIYALNENAVFAKELEIQNGPSIEKGRVPIVEIVDPMSDENQRLVSQGGCFTRAPIGTPIEQWVQRAFEGSSDPILIRIEIPDTDRLGCLQALNRMNINHLSLFPDLSGASRSTNLRLEFEHCTVRKNA</sequence>
<dbReference type="SMART" id="SM00901">
    <property type="entry name" value="FRG"/>
    <property type="match status" value="1"/>
</dbReference>
<evidence type="ECO:0000313" key="3">
    <source>
        <dbReference type="Proteomes" id="UP000292958"/>
    </source>
</evidence>
<feature type="domain" description="FRG" evidence="1">
    <location>
        <begin position="41"/>
        <end position="159"/>
    </location>
</feature>
<comment type="caution">
    <text evidence="2">The sequence shown here is derived from an EMBL/GenBank/DDBJ whole genome shotgun (WGS) entry which is preliminary data.</text>
</comment>
<accession>A0A4Q7YYS9</accession>
<reference evidence="2 3" key="1">
    <citation type="submission" date="2019-02" db="EMBL/GenBank/DDBJ databases">
        <title>Genomic Encyclopedia of Archaeal and Bacterial Type Strains, Phase II (KMG-II): from individual species to whole genera.</title>
        <authorList>
            <person name="Goeker M."/>
        </authorList>
    </citation>
    <scope>NUCLEOTIDE SEQUENCE [LARGE SCALE GENOMIC DNA]</scope>
    <source>
        <strain evidence="2 3">DSM 18101</strain>
    </source>
</reference>
<dbReference type="OrthoDB" id="9816036at2"/>
<dbReference type="Proteomes" id="UP000292958">
    <property type="component" value="Unassembled WGS sequence"/>
</dbReference>
<dbReference type="InterPro" id="IPR014966">
    <property type="entry name" value="FRG-dom"/>
</dbReference>
<protein>
    <submittedName>
        <fullName evidence="2">FRG domain-containing protein</fullName>
    </submittedName>
</protein>
<evidence type="ECO:0000313" key="2">
    <source>
        <dbReference type="EMBL" id="RZU42421.1"/>
    </source>
</evidence>
<gene>
    <name evidence="2" type="ORF">BDD14_4005</name>
</gene>
<dbReference type="Pfam" id="PF08867">
    <property type="entry name" value="FRG"/>
    <property type="match status" value="1"/>
</dbReference>
<dbReference type="AlphaFoldDB" id="A0A4Q7YYS9"/>
<keyword evidence="3" id="KW-1185">Reference proteome</keyword>
<name>A0A4Q7YYS9_9BACT</name>
<dbReference type="EMBL" id="SHKW01000001">
    <property type="protein sequence ID" value="RZU42421.1"/>
    <property type="molecule type" value="Genomic_DNA"/>
</dbReference>
<organism evidence="2 3">
    <name type="scientific">Edaphobacter modestus</name>
    <dbReference type="NCBI Taxonomy" id="388466"/>
    <lineage>
        <taxon>Bacteria</taxon>
        <taxon>Pseudomonadati</taxon>
        <taxon>Acidobacteriota</taxon>
        <taxon>Terriglobia</taxon>
        <taxon>Terriglobales</taxon>
        <taxon>Acidobacteriaceae</taxon>
        <taxon>Edaphobacter</taxon>
    </lineage>
</organism>